<sequence>MPTTRLVVHEWLRGDPRAPLGTIETRTFPTVLTPALAADRLSSAVYDLKMNTSPLESGIIRIEVPIQQQIEALDWLRSQSHTTLPRCYFSGRDSGNIPLLQHINSNGNGHASSHDHEDPQQKLVSVAGLGSAVFFRHLRPFSLDDWRSIKRFLSKNCPLIRAYGGIRFDARSNIAPEWEGFGSFYFMVPQVVSCTQQQSTNQAEIDPLVCLQPPESPAFIGNTDLEFSSEALAATRARGGLTPFSDLQIGHDLLTSAKDDHEFVVVRESIQRKLEASEAYTFCRSQHYSLLYESYMH</sequence>
<dbReference type="Gene3D" id="3.60.120.10">
    <property type="entry name" value="Anthranilate synthase"/>
    <property type="match status" value="2"/>
</dbReference>
<dbReference type="PANTHER" id="PTHR47253">
    <property type="match status" value="1"/>
</dbReference>
<comment type="caution">
    <text evidence="1">The sequence shown here is derived from an EMBL/GenBank/DDBJ whole genome shotgun (WGS) entry which is preliminary data.</text>
</comment>
<name>A0AAW2JEW4_9LAMI</name>
<protein>
    <submittedName>
        <fullName evidence="1">Isochorismate synthase, chloroplastic</fullName>
    </submittedName>
</protein>
<dbReference type="EMBL" id="JACGWM010001529">
    <property type="protein sequence ID" value="KAL0292103.1"/>
    <property type="molecule type" value="Genomic_DNA"/>
</dbReference>
<dbReference type="GO" id="GO:0009536">
    <property type="term" value="C:plastid"/>
    <property type="evidence" value="ECO:0007669"/>
    <property type="project" value="TreeGrafter"/>
</dbReference>
<dbReference type="InterPro" id="IPR005801">
    <property type="entry name" value="ADC_synthase"/>
</dbReference>
<evidence type="ECO:0000313" key="1">
    <source>
        <dbReference type="EMBL" id="KAL0292103.1"/>
    </source>
</evidence>
<dbReference type="GO" id="GO:0042372">
    <property type="term" value="P:phylloquinone biosynthetic process"/>
    <property type="evidence" value="ECO:0007669"/>
    <property type="project" value="TreeGrafter"/>
</dbReference>
<reference evidence="1" key="2">
    <citation type="journal article" date="2024" name="Plant">
        <title>Genomic evolution and insights into agronomic trait innovations of Sesamum species.</title>
        <authorList>
            <person name="Miao H."/>
            <person name="Wang L."/>
            <person name="Qu L."/>
            <person name="Liu H."/>
            <person name="Sun Y."/>
            <person name="Le M."/>
            <person name="Wang Q."/>
            <person name="Wei S."/>
            <person name="Zheng Y."/>
            <person name="Lin W."/>
            <person name="Duan Y."/>
            <person name="Cao H."/>
            <person name="Xiong S."/>
            <person name="Wang X."/>
            <person name="Wei L."/>
            <person name="Li C."/>
            <person name="Ma Q."/>
            <person name="Ju M."/>
            <person name="Zhao R."/>
            <person name="Li G."/>
            <person name="Mu C."/>
            <person name="Tian Q."/>
            <person name="Mei H."/>
            <person name="Zhang T."/>
            <person name="Gao T."/>
            <person name="Zhang H."/>
        </authorList>
    </citation>
    <scope>NUCLEOTIDE SEQUENCE</scope>
    <source>
        <strain evidence="1">KEN8</strain>
    </source>
</reference>
<dbReference type="AlphaFoldDB" id="A0AAW2JEW4"/>
<dbReference type="SUPFAM" id="SSF56322">
    <property type="entry name" value="ADC synthase"/>
    <property type="match status" value="1"/>
</dbReference>
<dbReference type="PANTHER" id="PTHR47253:SF4">
    <property type="entry name" value="ISOCHORISMATE SYNTHASE 2, CHLOROPLASTIC"/>
    <property type="match status" value="1"/>
</dbReference>
<dbReference type="InterPro" id="IPR044250">
    <property type="entry name" value="MenF-like"/>
</dbReference>
<accession>A0AAW2JEW4</accession>
<proteinExistence type="predicted"/>
<organism evidence="1">
    <name type="scientific">Sesamum calycinum</name>
    <dbReference type="NCBI Taxonomy" id="2727403"/>
    <lineage>
        <taxon>Eukaryota</taxon>
        <taxon>Viridiplantae</taxon>
        <taxon>Streptophyta</taxon>
        <taxon>Embryophyta</taxon>
        <taxon>Tracheophyta</taxon>
        <taxon>Spermatophyta</taxon>
        <taxon>Magnoliopsida</taxon>
        <taxon>eudicotyledons</taxon>
        <taxon>Gunneridae</taxon>
        <taxon>Pentapetalae</taxon>
        <taxon>asterids</taxon>
        <taxon>lamiids</taxon>
        <taxon>Lamiales</taxon>
        <taxon>Pedaliaceae</taxon>
        <taxon>Sesamum</taxon>
    </lineage>
</organism>
<dbReference type="GO" id="GO:0008909">
    <property type="term" value="F:isochorismate synthase activity"/>
    <property type="evidence" value="ECO:0007669"/>
    <property type="project" value="InterPro"/>
</dbReference>
<reference evidence="1" key="1">
    <citation type="submission" date="2020-06" db="EMBL/GenBank/DDBJ databases">
        <authorList>
            <person name="Li T."/>
            <person name="Hu X."/>
            <person name="Zhang T."/>
            <person name="Song X."/>
            <person name="Zhang H."/>
            <person name="Dai N."/>
            <person name="Sheng W."/>
            <person name="Hou X."/>
            <person name="Wei L."/>
        </authorList>
    </citation>
    <scope>NUCLEOTIDE SEQUENCE</scope>
    <source>
        <strain evidence="1">KEN8</strain>
        <tissue evidence="1">Leaf</tissue>
    </source>
</reference>
<gene>
    <name evidence="1" type="ORF">Scaly_2605200</name>
</gene>